<name>A0A9D1L5S5_9FIRM</name>
<dbReference type="Pfam" id="PF01522">
    <property type="entry name" value="Polysacc_deac_1"/>
    <property type="match status" value="1"/>
</dbReference>
<dbReference type="InterPro" id="IPR051398">
    <property type="entry name" value="Polysacch_Deacetylase"/>
</dbReference>
<dbReference type="GO" id="GO:0005975">
    <property type="term" value="P:carbohydrate metabolic process"/>
    <property type="evidence" value="ECO:0007669"/>
    <property type="project" value="InterPro"/>
</dbReference>
<dbReference type="PANTHER" id="PTHR34216:SF3">
    <property type="entry name" value="POLY-BETA-1,6-N-ACETYL-D-GLUCOSAMINE N-DEACETYLASE"/>
    <property type="match status" value="1"/>
</dbReference>
<dbReference type="GO" id="GO:0005576">
    <property type="term" value="C:extracellular region"/>
    <property type="evidence" value="ECO:0007669"/>
    <property type="project" value="UniProtKB-SubCell"/>
</dbReference>
<comment type="caution">
    <text evidence="4">The sequence shown here is derived from an EMBL/GenBank/DDBJ whole genome shotgun (WGS) entry which is preliminary data.</text>
</comment>
<dbReference type="InterPro" id="IPR011330">
    <property type="entry name" value="Glyco_hydro/deAcase_b/a-brl"/>
</dbReference>
<dbReference type="SUPFAM" id="SSF88713">
    <property type="entry name" value="Glycoside hydrolase/deacetylase"/>
    <property type="match status" value="1"/>
</dbReference>
<dbReference type="CDD" id="cd10918">
    <property type="entry name" value="CE4_NodB_like_5s_6s"/>
    <property type="match status" value="1"/>
</dbReference>
<proteinExistence type="predicted"/>
<dbReference type="SUPFAM" id="SSF51261">
    <property type="entry name" value="Duplicated hybrid motif"/>
    <property type="match status" value="1"/>
</dbReference>
<gene>
    <name evidence="4" type="ORF">IAC50_00665</name>
</gene>
<dbReference type="PROSITE" id="PS51677">
    <property type="entry name" value="NODB"/>
    <property type="match status" value="1"/>
</dbReference>
<evidence type="ECO:0000313" key="5">
    <source>
        <dbReference type="Proteomes" id="UP000824090"/>
    </source>
</evidence>
<evidence type="ECO:0000256" key="2">
    <source>
        <dbReference type="ARBA" id="ARBA00022729"/>
    </source>
</evidence>
<dbReference type="EMBL" id="DVMP01000014">
    <property type="protein sequence ID" value="HIU24996.1"/>
    <property type="molecule type" value="Genomic_DNA"/>
</dbReference>
<protein>
    <submittedName>
        <fullName evidence="4">Polysaccharide deacetylase family protein</fullName>
    </submittedName>
</protein>
<dbReference type="Gene3D" id="2.70.70.10">
    <property type="entry name" value="Glucose Permease (Domain IIA)"/>
    <property type="match status" value="1"/>
</dbReference>
<dbReference type="CDD" id="cd12797">
    <property type="entry name" value="M23_peptidase"/>
    <property type="match status" value="1"/>
</dbReference>
<dbReference type="InterPro" id="IPR016047">
    <property type="entry name" value="M23ase_b-sheet_dom"/>
</dbReference>
<evidence type="ECO:0000259" key="3">
    <source>
        <dbReference type="PROSITE" id="PS51677"/>
    </source>
</evidence>
<dbReference type="GO" id="GO:0016810">
    <property type="term" value="F:hydrolase activity, acting on carbon-nitrogen (but not peptide) bonds"/>
    <property type="evidence" value="ECO:0007669"/>
    <property type="project" value="InterPro"/>
</dbReference>
<dbReference type="InterPro" id="IPR011055">
    <property type="entry name" value="Dup_hybrid_motif"/>
</dbReference>
<dbReference type="InterPro" id="IPR002509">
    <property type="entry name" value="NODB_dom"/>
</dbReference>
<dbReference type="AlphaFoldDB" id="A0A9D1L5S5"/>
<evidence type="ECO:0000313" key="4">
    <source>
        <dbReference type="EMBL" id="HIU24996.1"/>
    </source>
</evidence>
<dbReference type="PANTHER" id="PTHR34216">
    <property type="match status" value="1"/>
</dbReference>
<comment type="subcellular location">
    <subcellularLocation>
        <location evidence="1">Secreted</location>
    </subcellularLocation>
</comment>
<reference evidence="4" key="1">
    <citation type="submission" date="2020-10" db="EMBL/GenBank/DDBJ databases">
        <authorList>
            <person name="Gilroy R."/>
        </authorList>
    </citation>
    <scope>NUCLEOTIDE SEQUENCE</scope>
    <source>
        <strain evidence="4">ChiHcec3-6078</strain>
    </source>
</reference>
<reference evidence="4" key="2">
    <citation type="journal article" date="2021" name="PeerJ">
        <title>Extensive microbial diversity within the chicken gut microbiome revealed by metagenomics and culture.</title>
        <authorList>
            <person name="Gilroy R."/>
            <person name="Ravi A."/>
            <person name="Getino M."/>
            <person name="Pursley I."/>
            <person name="Horton D.L."/>
            <person name="Alikhan N.F."/>
            <person name="Baker D."/>
            <person name="Gharbi K."/>
            <person name="Hall N."/>
            <person name="Watson M."/>
            <person name="Adriaenssens E.M."/>
            <person name="Foster-Nyarko E."/>
            <person name="Jarju S."/>
            <person name="Secka A."/>
            <person name="Antonio M."/>
            <person name="Oren A."/>
            <person name="Chaudhuri R.R."/>
            <person name="La Ragione R."/>
            <person name="Hildebrand F."/>
            <person name="Pallen M.J."/>
        </authorList>
    </citation>
    <scope>NUCLEOTIDE SEQUENCE</scope>
    <source>
        <strain evidence="4">ChiHcec3-6078</strain>
    </source>
</reference>
<accession>A0A9D1L5S5</accession>
<sequence length="604" mass="68782">MKKNRARVLALGSLILCIIISLSLTALMSGPLSLTAGRQEDPEEPIKWVDFNVPYHVLKRAMDTDIETYDEKIHVSWIDILAYLGARYGGDFSSYRDSHMDSFVEKVKKGVSAATAAKGLEHFSYYSRAYGAVLGGLLGEYQIRLPDEESGKNVWKKAYGLKAFSPLADGFYYSDFDDFGESRSYGYTRKHLGHDMMTSVGTPVIAVESGTVEALGWNQYGGWRIGIRSYDKERYYYYAHLRKDSPFAENLRVGSSVTAGDVIGYTGQTGYSIKENVNNIDTPHLHLGLQLIFDEKAKDSPDQIWVDMYQITRLLSSHRSTVVKDEDTGQYQRKYMFSEENHYLKEMLASAETTDAREVELPIIMYHSIMESKGVKNRYIVSPDTFEKDLRYIKKKGYTPVFMKDVISFVEGGGSLPKKPIVITFDDGYYNNYYYAYPLLRKYNMKAVISIVGKMTDDFTAAPDFNLSYSYVTWDHVLDMHLSGYWEIQNHSYNCHSYDLRNGVAQVYNETDSHYRDFLMGDVCGLQDKIAYVTGVAPNTFTYPFGSFNENTDTVLKEIGFKATLSCTEGISTIRKGDPQCLYRLDRYLRPPGVSSEEFFSFLS</sequence>
<dbReference type="Proteomes" id="UP000824090">
    <property type="component" value="Unassembled WGS sequence"/>
</dbReference>
<organism evidence="4 5">
    <name type="scientific">Candidatus Allocopromorpha excrementigallinarum</name>
    <dbReference type="NCBI Taxonomy" id="2840742"/>
    <lineage>
        <taxon>Bacteria</taxon>
        <taxon>Bacillati</taxon>
        <taxon>Bacillota</taxon>
        <taxon>Clostridia</taxon>
        <taxon>Eubacteriales</taxon>
        <taxon>Eubacteriaceae</taxon>
        <taxon>Eubacteriaceae incertae sedis</taxon>
        <taxon>Candidatus Allocopromorpha</taxon>
    </lineage>
</organism>
<keyword evidence="2" id="KW-0732">Signal</keyword>
<dbReference type="Gene3D" id="3.20.20.370">
    <property type="entry name" value="Glycoside hydrolase/deacetylase"/>
    <property type="match status" value="1"/>
</dbReference>
<dbReference type="Pfam" id="PF01551">
    <property type="entry name" value="Peptidase_M23"/>
    <property type="match status" value="1"/>
</dbReference>
<feature type="domain" description="NodB homology" evidence="3">
    <location>
        <begin position="419"/>
        <end position="604"/>
    </location>
</feature>
<evidence type="ECO:0000256" key="1">
    <source>
        <dbReference type="ARBA" id="ARBA00004613"/>
    </source>
</evidence>